<dbReference type="Proteomes" id="UP000824001">
    <property type="component" value="Unassembled WGS sequence"/>
</dbReference>
<evidence type="ECO:0000256" key="1">
    <source>
        <dbReference type="SAM" id="Phobius"/>
    </source>
</evidence>
<feature type="transmembrane region" description="Helical" evidence="1">
    <location>
        <begin position="117"/>
        <end position="140"/>
    </location>
</feature>
<feature type="transmembrane region" description="Helical" evidence="1">
    <location>
        <begin position="85"/>
        <end position="105"/>
    </location>
</feature>
<feature type="transmembrane region" description="Helical" evidence="1">
    <location>
        <begin position="54"/>
        <end position="73"/>
    </location>
</feature>
<keyword evidence="1" id="KW-0472">Membrane</keyword>
<dbReference type="Pfam" id="PF19700">
    <property type="entry name" value="DUF6198"/>
    <property type="match status" value="1"/>
</dbReference>
<feature type="transmembrane region" description="Helical" evidence="1">
    <location>
        <begin position="161"/>
        <end position="179"/>
    </location>
</feature>
<evidence type="ECO:0000313" key="3">
    <source>
        <dbReference type="Proteomes" id="UP000824001"/>
    </source>
</evidence>
<dbReference type="AlphaFoldDB" id="A0A9D1JV06"/>
<keyword evidence="1" id="KW-1133">Transmembrane helix</keyword>
<sequence length="217" mass="23242">MREKRGKTALRWAAFTAGVVINSFGIAFITKAALGTSPISSLPYVLSLRFPLSLGGFTFIMNLLFVAAQFALLGREMKPIQLLQLAVNAVFSLAIDLSMALLGWLEPVSLPARLVSLLGGCVILAFGLAVEVAPNVLVVPGEGIVRALARRTGLRFGSVKVAFDVTLMLIAAALSFLFFGQLNGLGAGTVVSALIVGRIVNLFNRRLRFLDKLRPEQ</sequence>
<feature type="transmembrane region" description="Helical" evidence="1">
    <location>
        <begin position="12"/>
        <end position="34"/>
    </location>
</feature>
<feature type="transmembrane region" description="Helical" evidence="1">
    <location>
        <begin position="185"/>
        <end position="204"/>
    </location>
</feature>
<proteinExistence type="predicted"/>
<accession>A0A9D1JV06</accession>
<name>A0A9D1JV06_9FIRM</name>
<gene>
    <name evidence="2" type="ORF">IAC18_04480</name>
</gene>
<comment type="caution">
    <text evidence="2">The sequence shown here is derived from an EMBL/GenBank/DDBJ whole genome shotgun (WGS) entry which is preliminary data.</text>
</comment>
<dbReference type="PANTHER" id="PTHR40078">
    <property type="entry name" value="INTEGRAL MEMBRANE PROTEIN-RELATED"/>
    <property type="match status" value="1"/>
</dbReference>
<dbReference type="InterPro" id="IPR038750">
    <property type="entry name" value="YczE/YyaS-like"/>
</dbReference>
<organism evidence="2 3">
    <name type="scientific">Candidatus Scatomorpha merdipullorum</name>
    <dbReference type="NCBI Taxonomy" id="2840927"/>
    <lineage>
        <taxon>Bacteria</taxon>
        <taxon>Bacillati</taxon>
        <taxon>Bacillota</taxon>
        <taxon>Clostridia</taxon>
        <taxon>Eubacteriales</taxon>
        <taxon>Candidatus Scatomorpha</taxon>
    </lineage>
</organism>
<reference evidence="2" key="1">
    <citation type="submission" date="2020-10" db="EMBL/GenBank/DDBJ databases">
        <authorList>
            <person name="Gilroy R."/>
        </authorList>
    </citation>
    <scope>NUCLEOTIDE SEQUENCE</scope>
    <source>
        <strain evidence="2">ChiHjej10B9-9673</strain>
    </source>
</reference>
<dbReference type="PANTHER" id="PTHR40078:SF1">
    <property type="entry name" value="INTEGRAL MEMBRANE PROTEIN"/>
    <property type="match status" value="1"/>
</dbReference>
<keyword evidence="1" id="KW-0812">Transmembrane</keyword>
<dbReference type="EMBL" id="DVJK01000123">
    <property type="protein sequence ID" value="HIS66801.1"/>
    <property type="molecule type" value="Genomic_DNA"/>
</dbReference>
<protein>
    <submittedName>
        <fullName evidence="2">YitT family protein</fullName>
    </submittedName>
</protein>
<reference evidence="2" key="2">
    <citation type="journal article" date="2021" name="PeerJ">
        <title>Extensive microbial diversity within the chicken gut microbiome revealed by metagenomics and culture.</title>
        <authorList>
            <person name="Gilroy R."/>
            <person name="Ravi A."/>
            <person name="Getino M."/>
            <person name="Pursley I."/>
            <person name="Horton D.L."/>
            <person name="Alikhan N.F."/>
            <person name="Baker D."/>
            <person name="Gharbi K."/>
            <person name="Hall N."/>
            <person name="Watson M."/>
            <person name="Adriaenssens E.M."/>
            <person name="Foster-Nyarko E."/>
            <person name="Jarju S."/>
            <person name="Secka A."/>
            <person name="Antonio M."/>
            <person name="Oren A."/>
            <person name="Chaudhuri R.R."/>
            <person name="La Ragione R."/>
            <person name="Hildebrand F."/>
            <person name="Pallen M.J."/>
        </authorList>
    </citation>
    <scope>NUCLEOTIDE SEQUENCE</scope>
    <source>
        <strain evidence="2">ChiHjej10B9-9673</strain>
    </source>
</reference>
<evidence type="ECO:0000313" key="2">
    <source>
        <dbReference type="EMBL" id="HIS66801.1"/>
    </source>
</evidence>